<organism evidence="7 8">
    <name type="scientific">Ziziphus jujuba</name>
    <name type="common">Chinese jujube</name>
    <name type="synonym">Ziziphus sativa</name>
    <dbReference type="NCBI Taxonomy" id="326968"/>
    <lineage>
        <taxon>Eukaryota</taxon>
        <taxon>Viridiplantae</taxon>
        <taxon>Streptophyta</taxon>
        <taxon>Embryophyta</taxon>
        <taxon>Tracheophyta</taxon>
        <taxon>Spermatophyta</taxon>
        <taxon>Magnoliopsida</taxon>
        <taxon>eudicotyledons</taxon>
        <taxon>Gunneridae</taxon>
        <taxon>Pentapetalae</taxon>
        <taxon>rosids</taxon>
        <taxon>fabids</taxon>
        <taxon>Rosales</taxon>
        <taxon>Rhamnaceae</taxon>
        <taxon>Paliureae</taxon>
        <taxon>Ziziphus</taxon>
    </lineage>
</organism>
<dbReference type="PANTHER" id="PTHR13935:SF106">
    <property type="entry name" value="ACHAETE-SCUTE COMPLEX PROTEIN T5-RELATED"/>
    <property type="match status" value="1"/>
</dbReference>
<comment type="subcellular location">
    <subcellularLocation>
        <location evidence="1">Nucleus</location>
    </subcellularLocation>
</comment>
<dbReference type="InterPro" id="IPR015660">
    <property type="entry name" value="MASH1/Ascl1a-like"/>
</dbReference>
<sequence>MHPLQQNSGGGGGERMICFSSISHEQKSIPEDLIRTTHASVVQFEDGTSSCNTFRSSCSNNIIIGKDWRSRKLLATNLDDKNSYCGKSSFSDGNNKKAIHRDVERERRKQMAAHFSLLRSLIPYEFLRGKRSTSDQMNEAVNYIKHLQMRIQGLVSRRDELKKLCNLNSLGTGNGSLNKCSRSWVSVQPCFAGIQIVVSSSSFIGENFPLTRILQLLLGEGLDLVSCITTKVNERLLYTIQSEVSDPTSTNFSQLQKNLMEAISSWIQYPAT</sequence>
<dbReference type="PANTHER" id="PTHR13935">
    <property type="entry name" value="ACHAETE-SCUTE TRANSCRIPTION FACTOR-RELATED"/>
    <property type="match status" value="1"/>
</dbReference>
<feature type="domain" description="BHLH" evidence="6">
    <location>
        <begin position="95"/>
        <end position="147"/>
    </location>
</feature>
<evidence type="ECO:0000256" key="3">
    <source>
        <dbReference type="ARBA" id="ARBA00023125"/>
    </source>
</evidence>
<evidence type="ECO:0000313" key="7">
    <source>
        <dbReference type="Proteomes" id="UP001652623"/>
    </source>
</evidence>
<evidence type="ECO:0000256" key="1">
    <source>
        <dbReference type="ARBA" id="ARBA00004123"/>
    </source>
</evidence>
<evidence type="ECO:0000256" key="4">
    <source>
        <dbReference type="ARBA" id="ARBA00023163"/>
    </source>
</evidence>
<dbReference type="PROSITE" id="PS50888">
    <property type="entry name" value="BHLH"/>
    <property type="match status" value="1"/>
</dbReference>
<dbReference type="RefSeq" id="XP_060675854.1">
    <property type="nucleotide sequence ID" value="XM_060819871.1"/>
</dbReference>
<keyword evidence="2" id="KW-0805">Transcription regulation</keyword>
<accession>A0ABM4AGJ8</accession>
<reference evidence="8" key="1">
    <citation type="submission" date="2025-08" db="UniProtKB">
        <authorList>
            <consortium name="RefSeq"/>
        </authorList>
    </citation>
    <scope>IDENTIFICATION</scope>
    <source>
        <tissue evidence="8">Seedling</tissue>
    </source>
</reference>
<evidence type="ECO:0000256" key="5">
    <source>
        <dbReference type="ARBA" id="ARBA00023242"/>
    </source>
</evidence>
<dbReference type="InterPro" id="IPR036638">
    <property type="entry name" value="HLH_DNA-bd_sf"/>
</dbReference>
<dbReference type="Gene3D" id="4.10.280.10">
    <property type="entry name" value="Helix-loop-helix DNA-binding domain"/>
    <property type="match status" value="1"/>
</dbReference>
<dbReference type="Proteomes" id="UP001652623">
    <property type="component" value="Chromosome 8"/>
</dbReference>
<keyword evidence="4" id="KW-0804">Transcription</keyword>
<dbReference type="SMART" id="SM00353">
    <property type="entry name" value="HLH"/>
    <property type="match status" value="1"/>
</dbReference>
<evidence type="ECO:0000256" key="2">
    <source>
        <dbReference type="ARBA" id="ARBA00023015"/>
    </source>
</evidence>
<keyword evidence="3" id="KW-0238">DNA-binding</keyword>
<evidence type="ECO:0000313" key="8">
    <source>
        <dbReference type="RefSeq" id="XP_060675854.1"/>
    </source>
</evidence>
<dbReference type="Pfam" id="PF00010">
    <property type="entry name" value="HLH"/>
    <property type="match status" value="1"/>
</dbReference>
<evidence type="ECO:0000259" key="6">
    <source>
        <dbReference type="PROSITE" id="PS50888"/>
    </source>
</evidence>
<protein>
    <submittedName>
        <fullName evidence="8">Transcription factor bHLH120-like</fullName>
    </submittedName>
</protein>
<dbReference type="SUPFAM" id="SSF47459">
    <property type="entry name" value="HLH, helix-loop-helix DNA-binding domain"/>
    <property type="match status" value="1"/>
</dbReference>
<keyword evidence="7" id="KW-1185">Reference proteome</keyword>
<dbReference type="InterPro" id="IPR011598">
    <property type="entry name" value="bHLH_dom"/>
</dbReference>
<proteinExistence type="predicted"/>
<dbReference type="GeneID" id="132805092"/>
<name>A0ABM4AGJ8_ZIZJJ</name>
<gene>
    <name evidence="8" type="primary">LOC132805092</name>
</gene>
<keyword evidence="5" id="KW-0539">Nucleus</keyword>
<dbReference type="CDD" id="cd18914">
    <property type="entry name" value="bHLH_AtORG2_like"/>
    <property type="match status" value="1"/>
</dbReference>